<reference evidence="8" key="1">
    <citation type="journal article" date="2017" name="Genome Announc.">
        <title>Genome sequences of Cyberlindnera fabianii 65, Pichia kudriavzevii 129, and Saccharomyces cerevisiae 131 isolated from fermented masau fruits in Zimbabwe.</title>
        <authorList>
            <person name="van Rijswijck I.M.H."/>
            <person name="Derks M.F.L."/>
            <person name="Abee T."/>
            <person name="de Ridder D."/>
            <person name="Smid E.J."/>
        </authorList>
    </citation>
    <scope>NUCLEOTIDE SEQUENCE [LARGE SCALE GENOMIC DNA]</scope>
    <source>
        <strain evidence="8">65</strain>
    </source>
</reference>
<evidence type="ECO:0000313" key="7">
    <source>
        <dbReference type="EMBL" id="ONH66280.1"/>
    </source>
</evidence>
<accession>A0A1V2L3F0</accession>
<dbReference type="PROSITE" id="PS00107">
    <property type="entry name" value="PROTEIN_KINASE_ATP"/>
    <property type="match status" value="1"/>
</dbReference>
<dbReference type="GO" id="GO:0005524">
    <property type="term" value="F:ATP binding"/>
    <property type="evidence" value="ECO:0007669"/>
    <property type="project" value="UniProtKB-UniRule"/>
</dbReference>
<keyword evidence="4" id="KW-0723">Serine/threonine-protein kinase</keyword>
<protein>
    <submittedName>
        <fullName evidence="7">Serine/threonine-protein kinase oca2</fullName>
    </submittedName>
</protein>
<dbReference type="GO" id="GO:0004674">
    <property type="term" value="F:protein serine/threonine kinase activity"/>
    <property type="evidence" value="ECO:0007669"/>
    <property type="project" value="UniProtKB-KW"/>
</dbReference>
<keyword evidence="7" id="KW-0418">Kinase</keyword>
<dbReference type="SMART" id="SM00220">
    <property type="entry name" value="S_TKc"/>
    <property type="match status" value="1"/>
</dbReference>
<evidence type="ECO:0000313" key="8">
    <source>
        <dbReference type="Proteomes" id="UP000189513"/>
    </source>
</evidence>
<keyword evidence="1 3" id="KW-0547">Nucleotide-binding</keyword>
<dbReference type="InterPro" id="IPR000719">
    <property type="entry name" value="Prot_kinase_dom"/>
</dbReference>
<dbReference type="VEuPathDB" id="FungiDB:BON22_3714"/>
<dbReference type="GO" id="GO:0005634">
    <property type="term" value="C:nucleus"/>
    <property type="evidence" value="ECO:0007669"/>
    <property type="project" value="TreeGrafter"/>
</dbReference>
<dbReference type="PROSITE" id="PS00108">
    <property type="entry name" value="PROTEIN_KINASE_ST"/>
    <property type="match status" value="1"/>
</dbReference>
<evidence type="ECO:0000256" key="1">
    <source>
        <dbReference type="ARBA" id="ARBA00022741"/>
    </source>
</evidence>
<proteinExistence type="inferred from homology"/>
<keyword evidence="2 3" id="KW-0067">ATP-binding</keyword>
<dbReference type="OMA" id="QRTIRIC"/>
<evidence type="ECO:0000256" key="2">
    <source>
        <dbReference type="ARBA" id="ARBA00022840"/>
    </source>
</evidence>
<feature type="binding site" evidence="3">
    <location>
        <position position="93"/>
    </location>
    <ligand>
        <name>ATP</name>
        <dbReference type="ChEBI" id="CHEBI:30616"/>
    </ligand>
</feature>
<name>A0A1V2L3F0_CYBFA</name>
<dbReference type="STRING" id="36022.A0A1V2L3F0"/>
<dbReference type="AlphaFoldDB" id="A0A1V2L3F0"/>
<dbReference type="Proteomes" id="UP000189513">
    <property type="component" value="Unassembled WGS sequence"/>
</dbReference>
<dbReference type="InterPro" id="IPR017441">
    <property type="entry name" value="Protein_kinase_ATP_BS"/>
</dbReference>
<evidence type="ECO:0000256" key="3">
    <source>
        <dbReference type="PROSITE-ProRule" id="PRU10141"/>
    </source>
</evidence>
<comment type="similarity">
    <text evidence="4">Belongs to the protein kinase superfamily.</text>
</comment>
<feature type="compositionally biased region" description="Low complexity" evidence="5">
    <location>
        <begin position="23"/>
        <end position="48"/>
    </location>
</feature>
<dbReference type="SUPFAM" id="SSF56112">
    <property type="entry name" value="Protein kinase-like (PK-like)"/>
    <property type="match status" value="1"/>
</dbReference>
<keyword evidence="7" id="KW-0808">Transferase</keyword>
<evidence type="ECO:0000256" key="5">
    <source>
        <dbReference type="SAM" id="MobiDB-lite"/>
    </source>
</evidence>
<sequence>MAQLLFDSNRRGLKGLFRKLRSPDLSPTSDSPSGPSSPRTSNIVSRTGSSSSLASIGISTKSYGKKVDTIGHGVSAKVELYHHKQTNMLYAIKTFNPKESYETRDEYKARCSHEFNVVYGLNHVNVLKMYDFIPGFHTIQIVMEFAPYSLLKVIQMVKPSEEEITCFFRQVCEGVLFLHKNNVAHRDLKMENIVVDETATLKLIDFGTAFYFGKEKKLATGNVGTEALVSPEALSSIKYDAEANDVWGLAVLLYSMLNLSFPWKVARESDPEFKAFLLDKDILKDKYPESLWDATTNVLEVDPTKRLTMTQLQTVMGQKTPQHTECGVKIHQRTIRICMKKVHEVCL</sequence>
<dbReference type="InterPro" id="IPR008271">
    <property type="entry name" value="Ser/Thr_kinase_AS"/>
</dbReference>
<dbReference type="Gene3D" id="1.10.510.10">
    <property type="entry name" value="Transferase(Phosphotransferase) domain 1"/>
    <property type="match status" value="1"/>
</dbReference>
<dbReference type="EMBL" id="MPUK01000007">
    <property type="protein sequence ID" value="ONH66280.1"/>
    <property type="molecule type" value="Genomic_DNA"/>
</dbReference>
<organism evidence="7 8">
    <name type="scientific">Cyberlindnera fabianii</name>
    <name type="common">Yeast</name>
    <name type="synonym">Hansenula fabianii</name>
    <dbReference type="NCBI Taxonomy" id="36022"/>
    <lineage>
        <taxon>Eukaryota</taxon>
        <taxon>Fungi</taxon>
        <taxon>Dikarya</taxon>
        <taxon>Ascomycota</taxon>
        <taxon>Saccharomycotina</taxon>
        <taxon>Saccharomycetes</taxon>
        <taxon>Phaffomycetales</taxon>
        <taxon>Phaffomycetaceae</taxon>
        <taxon>Cyberlindnera</taxon>
    </lineage>
</organism>
<evidence type="ECO:0000256" key="4">
    <source>
        <dbReference type="RuleBase" id="RU000304"/>
    </source>
</evidence>
<evidence type="ECO:0000259" key="6">
    <source>
        <dbReference type="PROSITE" id="PS50011"/>
    </source>
</evidence>
<dbReference type="PANTHER" id="PTHR24345">
    <property type="entry name" value="SERINE/THREONINE-PROTEIN KINASE PLK"/>
    <property type="match status" value="1"/>
</dbReference>
<comment type="caution">
    <text evidence="7">The sequence shown here is derived from an EMBL/GenBank/DDBJ whole genome shotgun (WGS) entry which is preliminary data.</text>
</comment>
<dbReference type="InterPro" id="IPR011009">
    <property type="entry name" value="Kinase-like_dom_sf"/>
</dbReference>
<feature type="domain" description="Protein kinase" evidence="6">
    <location>
        <begin position="64"/>
        <end position="316"/>
    </location>
</feature>
<gene>
    <name evidence="7" type="ORF">BON22_3714</name>
</gene>
<keyword evidence="8" id="KW-1185">Reference proteome</keyword>
<dbReference type="Pfam" id="PF00069">
    <property type="entry name" value="Pkinase"/>
    <property type="match status" value="1"/>
</dbReference>
<feature type="region of interest" description="Disordered" evidence="5">
    <location>
        <begin position="17"/>
        <end position="48"/>
    </location>
</feature>
<dbReference type="PROSITE" id="PS50011">
    <property type="entry name" value="PROTEIN_KINASE_DOM"/>
    <property type="match status" value="1"/>
</dbReference>